<dbReference type="STRING" id="29354.IO98_06345"/>
<feature type="domain" description="Heparinase II/III-like C-terminal" evidence="5">
    <location>
        <begin position="416"/>
        <end position="496"/>
    </location>
</feature>
<reference evidence="7 8" key="1">
    <citation type="submission" date="2014-07" db="EMBL/GenBank/DDBJ databases">
        <title>Draft genome of Clostridium celerecrescens 152B isolated from sediments associated with methane hydrate from Krishna Godavari basin.</title>
        <authorList>
            <person name="Honkalas V.S."/>
            <person name="Dabir A.P."/>
            <person name="Arora P."/>
            <person name="Dhakephalkar P.K."/>
        </authorList>
    </citation>
    <scope>NUCLEOTIDE SEQUENCE [LARGE SCALE GENOMIC DNA]</scope>
    <source>
        <strain evidence="7 8">152B</strain>
    </source>
</reference>
<comment type="caution">
    <text evidence="7">The sequence shown here is derived from an EMBL/GenBank/DDBJ whole genome shotgun (WGS) entry which is preliminary data.</text>
</comment>
<dbReference type="InterPro" id="IPR008929">
    <property type="entry name" value="Chondroitin_lyas"/>
</dbReference>
<dbReference type="EMBL" id="JPME01000008">
    <property type="protein sequence ID" value="KEZ90991.1"/>
    <property type="molecule type" value="Genomic_DNA"/>
</dbReference>
<evidence type="ECO:0000259" key="5">
    <source>
        <dbReference type="Pfam" id="PF07940"/>
    </source>
</evidence>
<dbReference type="Proteomes" id="UP000028525">
    <property type="component" value="Unassembled WGS sequence"/>
</dbReference>
<gene>
    <name evidence="7" type="ORF">IO98_06345</name>
</gene>
<dbReference type="Pfam" id="PF07940">
    <property type="entry name" value="Hepar_II_III_C"/>
    <property type="match status" value="1"/>
</dbReference>
<dbReference type="PANTHER" id="PTHR39210">
    <property type="entry name" value="HEPARIN-SULFATE LYASE"/>
    <property type="match status" value="1"/>
</dbReference>
<evidence type="ECO:0000256" key="3">
    <source>
        <dbReference type="ARBA" id="ARBA00022764"/>
    </source>
</evidence>
<feature type="domain" description="Heparin-sulfate lyase N-terminal" evidence="6">
    <location>
        <begin position="40"/>
        <end position="331"/>
    </location>
</feature>
<keyword evidence="8" id="KW-1185">Reference proteome</keyword>
<name>A0A084JPV7_9FIRM</name>
<dbReference type="GO" id="GO:0016829">
    <property type="term" value="F:lyase activity"/>
    <property type="evidence" value="ECO:0007669"/>
    <property type="project" value="UniProtKB-KW"/>
</dbReference>
<dbReference type="RefSeq" id="WP_038279132.1">
    <property type="nucleotide sequence ID" value="NZ_JPME01000008.1"/>
</dbReference>
<protein>
    <submittedName>
        <fullName evidence="7">Uncharacterized protein</fullName>
    </submittedName>
</protein>
<dbReference type="Gene3D" id="1.50.10.100">
    <property type="entry name" value="Chondroitin AC/alginate lyase"/>
    <property type="match status" value="1"/>
</dbReference>
<proteinExistence type="predicted"/>
<sequence length="508" mass="57991">MTEIYPSIKDILPEGMSVSTLLSQLRERVLEANQHLTALERGQLVKEQFPELAADTLRLADEALAGQLVLPGTGPALYYVGNPPEWTVNPVGDNEYTFHLNRMHHWKTLCEAYSLTGALKYAQKAIQEITDWIDRVPCPALKDETGAYAPGRFDGLTPWRALEVGIRGYRTWPYVIELLADTPYMTEAFLEKLLPCVYVHCRILYEISPLLWPKADHNHYLMENLGLLSFSLLFPEMKGSEAFRAHALRELDRCMDAQCTPCGGQIEGCPSYHNGCVFWFAMRNVFSRKYHIEESESYTRRLNSMFLHSIHSTRACGGNFPWGDSHTADKETMCLAAVSCYMASGDRNYLAAAAHFYPIASILSDIRDNLWRIPEINRLKEDLNWAEKHPKCPELPLLAWQRDLNQVYLRTSWETDALSLMTACRTPVQNQHAHMDPGGFDFTAYGLPLISDPGIYTYKSGENRYRFKRTASHNCLTVNEADAWEYQGSWHMARKKAAAFVQWSRQKG</sequence>
<dbReference type="Pfam" id="PF16889">
    <property type="entry name" value="Hepar_II_III_N"/>
    <property type="match status" value="1"/>
</dbReference>
<dbReference type="SUPFAM" id="SSF48230">
    <property type="entry name" value="Chondroitin AC/alginate lyase"/>
    <property type="match status" value="1"/>
</dbReference>
<dbReference type="Gene3D" id="2.70.98.70">
    <property type="match status" value="1"/>
</dbReference>
<evidence type="ECO:0000256" key="2">
    <source>
        <dbReference type="ARBA" id="ARBA00022729"/>
    </source>
</evidence>
<accession>A0A084JPV7</accession>
<keyword evidence="3" id="KW-0574">Periplasm</keyword>
<comment type="subcellular location">
    <subcellularLocation>
        <location evidence="1">Periplasm</location>
    </subcellularLocation>
</comment>
<dbReference type="PANTHER" id="PTHR39210:SF1">
    <property type="entry name" value="HEPARIN-SULFATE LYASE"/>
    <property type="match status" value="1"/>
</dbReference>
<dbReference type="GO" id="GO:0042597">
    <property type="term" value="C:periplasmic space"/>
    <property type="evidence" value="ECO:0007669"/>
    <property type="project" value="UniProtKB-SubCell"/>
</dbReference>
<dbReference type="InterPro" id="IPR031680">
    <property type="entry name" value="Hepar_II_III_N"/>
</dbReference>
<dbReference type="AlphaFoldDB" id="A0A084JPV7"/>
<evidence type="ECO:0000313" key="7">
    <source>
        <dbReference type="EMBL" id="KEZ90991.1"/>
    </source>
</evidence>
<organism evidence="7 8">
    <name type="scientific">Lacrimispora celerecrescens</name>
    <dbReference type="NCBI Taxonomy" id="29354"/>
    <lineage>
        <taxon>Bacteria</taxon>
        <taxon>Bacillati</taxon>
        <taxon>Bacillota</taxon>
        <taxon>Clostridia</taxon>
        <taxon>Lachnospirales</taxon>
        <taxon>Lachnospiraceae</taxon>
        <taxon>Lacrimispora</taxon>
    </lineage>
</organism>
<evidence type="ECO:0000313" key="8">
    <source>
        <dbReference type="Proteomes" id="UP000028525"/>
    </source>
</evidence>
<dbReference type="InterPro" id="IPR012480">
    <property type="entry name" value="Hepar_II_III_C"/>
</dbReference>
<evidence type="ECO:0000256" key="1">
    <source>
        <dbReference type="ARBA" id="ARBA00004418"/>
    </source>
</evidence>
<evidence type="ECO:0000259" key="6">
    <source>
        <dbReference type="Pfam" id="PF16889"/>
    </source>
</evidence>
<keyword evidence="2" id="KW-0732">Signal</keyword>
<dbReference type="OrthoDB" id="7335480at2"/>
<evidence type="ECO:0000256" key="4">
    <source>
        <dbReference type="ARBA" id="ARBA00023239"/>
    </source>
</evidence>
<keyword evidence="4" id="KW-0456">Lyase</keyword>